<dbReference type="FunFam" id="3.30.230.70:FF:000002">
    <property type="entry name" value="Polyribonucleotide nucleotidyltransferase"/>
    <property type="match status" value="1"/>
</dbReference>
<evidence type="ECO:0000313" key="12">
    <source>
        <dbReference type="EMBL" id="OGG16990.1"/>
    </source>
</evidence>
<dbReference type="HAMAP" id="MF_01595">
    <property type="entry name" value="PNPase"/>
    <property type="match status" value="1"/>
</dbReference>
<dbReference type="Gene3D" id="3.30.1370.10">
    <property type="entry name" value="K Homology domain, type 1"/>
    <property type="match status" value="1"/>
</dbReference>
<reference evidence="12 13" key="1">
    <citation type="journal article" date="2016" name="Nat. Commun.">
        <title>Thousands of microbial genomes shed light on interconnected biogeochemical processes in an aquifer system.</title>
        <authorList>
            <person name="Anantharaman K."/>
            <person name="Brown C.T."/>
            <person name="Hug L.A."/>
            <person name="Sharon I."/>
            <person name="Castelle C.J."/>
            <person name="Probst A.J."/>
            <person name="Thomas B.C."/>
            <person name="Singh A."/>
            <person name="Wilkins M.J."/>
            <person name="Karaoz U."/>
            <person name="Brodie E.L."/>
            <person name="Williams K.H."/>
            <person name="Hubbard S.S."/>
            <person name="Banfield J.F."/>
        </authorList>
    </citation>
    <scope>NUCLEOTIDE SEQUENCE [LARGE SCALE GENOMIC DNA]</scope>
</reference>
<dbReference type="EC" id="2.7.7.8" evidence="8"/>
<dbReference type="GO" id="GO:0006396">
    <property type="term" value="P:RNA processing"/>
    <property type="evidence" value="ECO:0007669"/>
    <property type="project" value="InterPro"/>
</dbReference>
<dbReference type="Pfam" id="PF01138">
    <property type="entry name" value="RNase_PH"/>
    <property type="match status" value="2"/>
</dbReference>
<dbReference type="GO" id="GO:0000287">
    <property type="term" value="F:magnesium ion binding"/>
    <property type="evidence" value="ECO:0007669"/>
    <property type="project" value="UniProtKB-UniRule"/>
</dbReference>
<dbReference type="EMBL" id="MFJL01000004">
    <property type="protein sequence ID" value="OGG16990.1"/>
    <property type="molecule type" value="Genomic_DNA"/>
</dbReference>
<dbReference type="SUPFAM" id="SSF54791">
    <property type="entry name" value="Eukaryotic type KH-domain (KH-domain type I)"/>
    <property type="match status" value="1"/>
</dbReference>
<dbReference type="FunFam" id="3.30.230.70:FF:000001">
    <property type="entry name" value="Polyribonucleotide nucleotidyltransferase"/>
    <property type="match status" value="1"/>
</dbReference>
<gene>
    <name evidence="8" type="primary">pnp</name>
    <name evidence="12" type="ORF">A3D77_03620</name>
</gene>
<evidence type="ECO:0000256" key="1">
    <source>
        <dbReference type="ARBA" id="ARBA00007404"/>
    </source>
</evidence>
<feature type="coiled-coil region" evidence="9">
    <location>
        <begin position="183"/>
        <end position="257"/>
    </location>
</feature>
<dbReference type="InterPro" id="IPR012162">
    <property type="entry name" value="PNPase"/>
</dbReference>
<dbReference type="PROSITE" id="PS50126">
    <property type="entry name" value="S1"/>
    <property type="match status" value="1"/>
</dbReference>
<dbReference type="STRING" id="1798382.A3D77_03620"/>
<evidence type="ECO:0000256" key="8">
    <source>
        <dbReference type="HAMAP-Rule" id="MF_01595"/>
    </source>
</evidence>
<feature type="binding site" evidence="8">
    <location>
        <position position="495"/>
    </location>
    <ligand>
        <name>Mg(2+)</name>
        <dbReference type="ChEBI" id="CHEBI:18420"/>
    </ligand>
</feature>
<dbReference type="GO" id="GO:0006402">
    <property type="term" value="P:mRNA catabolic process"/>
    <property type="evidence" value="ECO:0007669"/>
    <property type="project" value="UniProtKB-UniRule"/>
</dbReference>
<evidence type="ECO:0000256" key="7">
    <source>
        <dbReference type="ARBA" id="ARBA00022884"/>
    </source>
</evidence>
<dbReference type="GO" id="GO:0005829">
    <property type="term" value="C:cytosol"/>
    <property type="evidence" value="ECO:0007669"/>
    <property type="project" value="UniProtKB-ARBA"/>
</dbReference>
<dbReference type="SUPFAM" id="SSF55666">
    <property type="entry name" value="Ribonuclease PH domain 2-like"/>
    <property type="match status" value="2"/>
</dbReference>
<dbReference type="FunFam" id="3.30.1370.10:FF:000001">
    <property type="entry name" value="Polyribonucleotide nucleotidyltransferase"/>
    <property type="match status" value="1"/>
</dbReference>
<dbReference type="InterPro" id="IPR036612">
    <property type="entry name" value="KH_dom_type_1_sf"/>
</dbReference>
<dbReference type="PROSITE" id="PS50084">
    <property type="entry name" value="KH_TYPE_1"/>
    <property type="match status" value="1"/>
</dbReference>
<dbReference type="Gene3D" id="2.40.50.140">
    <property type="entry name" value="Nucleic acid-binding proteins"/>
    <property type="match status" value="1"/>
</dbReference>
<keyword evidence="2 8" id="KW-0963">Cytoplasm</keyword>
<evidence type="ECO:0000256" key="10">
    <source>
        <dbReference type="SAM" id="MobiDB-lite"/>
    </source>
</evidence>
<dbReference type="NCBIfam" id="NF008805">
    <property type="entry name" value="PRK11824.1"/>
    <property type="match status" value="1"/>
</dbReference>
<dbReference type="SUPFAM" id="SSF50249">
    <property type="entry name" value="Nucleic acid-binding proteins"/>
    <property type="match status" value="1"/>
</dbReference>
<dbReference type="SMART" id="SM00316">
    <property type="entry name" value="S1"/>
    <property type="match status" value="1"/>
</dbReference>
<dbReference type="GO" id="GO:0003723">
    <property type="term" value="F:RNA binding"/>
    <property type="evidence" value="ECO:0007669"/>
    <property type="project" value="UniProtKB-UniRule"/>
</dbReference>
<dbReference type="GO" id="GO:0004654">
    <property type="term" value="F:polyribonucleotide nucleotidyltransferase activity"/>
    <property type="evidence" value="ECO:0007669"/>
    <property type="project" value="UniProtKB-UniRule"/>
</dbReference>
<dbReference type="PANTHER" id="PTHR11252">
    <property type="entry name" value="POLYRIBONUCLEOTIDE NUCLEOTIDYLTRANSFERASE"/>
    <property type="match status" value="1"/>
</dbReference>
<dbReference type="SUPFAM" id="SSF46915">
    <property type="entry name" value="Polynucleotide phosphorylase/guanosine pentaphosphate synthase (PNPase/GPSI), domain 3"/>
    <property type="match status" value="1"/>
</dbReference>
<keyword evidence="3 8" id="KW-0808">Transferase</keyword>
<evidence type="ECO:0000256" key="4">
    <source>
        <dbReference type="ARBA" id="ARBA00022695"/>
    </source>
</evidence>
<dbReference type="InterPro" id="IPR036345">
    <property type="entry name" value="ExoRNase_PH_dom2_sf"/>
</dbReference>
<dbReference type="PANTHER" id="PTHR11252:SF0">
    <property type="entry name" value="POLYRIBONUCLEOTIDE NUCLEOTIDYLTRANSFERASE 1, MITOCHONDRIAL"/>
    <property type="match status" value="1"/>
</dbReference>
<keyword evidence="4 8" id="KW-0548">Nucleotidyltransferase</keyword>
<comment type="caution">
    <text evidence="12">The sequence shown here is derived from an EMBL/GenBank/DDBJ whole genome shotgun (WGS) entry which is preliminary data.</text>
</comment>
<keyword evidence="9" id="KW-0175">Coiled coil</keyword>
<comment type="similarity">
    <text evidence="1 8">Belongs to the polyribonucleotide nucleotidyltransferase family.</text>
</comment>
<comment type="function">
    <text evidence="8">Involved in mRNA degradation. Catalyzes the phosphorolysis of single-stranded polyribonucleotides processively in the 3'- to 5'-direction.</text>
</comment>
<dbReference type="InterPro" id="IPR004087">
    <property type="entry name" value="KH_dom"/>
</dbReference>
<organism evidence="12 13">
    <name type="scientific">Candidatus Gottesmanbacteria bacterium RIFCSPHIGHO2_02_FULL_39_11</name>
    <dbReference type="NCBI Taxonomy" id="1798382"/>
    <lineage>
        <taxon>Bacteria</taxon>
        <taxon>Candidatus Gottesmaniibacteriota</taxon>
    </lineage>
</organism>
<comment type="subcellular location">
    <subcellularLocation>
        <location evidence="8">Cytoplasm</location>
    </subcellularLocation>
</comment>
<dbReference type="SUPFAM" id="SSF54211">
    <property type="entry name" value="Ribosomal protein S5 domain 2-like"/>
    <property type="match status" value="2"/>
</dbReference>
<evidence type="ECO:0000256" key="6">
    <source>
        <dbReference type="ARBA" id="ARBA00022842"/>
    </source>
</evidence>
<evidence type="ECO:0000256" key="9">
    <source>
        <dbReference type="SAM" id="Coils"/>
    </source>
</evidence>
<dbReference type="InterPro" id="IPR015847">
    <property type="entry name" value="ExoRNase_PH_dom2"/>
</dbReference>
<evidence type="ECO:0000256" key="3">
    <source>
        <dbReference type="ARBA" id="ARBA00022679"/>
    </source>
</evidence>
<dbReference type="GO" id="GO:0000175">
    <property type="term" value="F:3'-5'-RNA exonuclease activity"/>
    <property type="evidence" value="ECO:0007669"/>
    <property type="project" value="TreeGrafter"/>
</dbReference>
<dbReference type="CDD" id="cd11364">
    <property type="entry name" value="RNase_PH_PNPase_2"/>
    <property type="match status" value="1"/>
</dbReference>
<dbReference type="PIRSF" id="PIRSF005499">
    <property type="entry name" value="PNPase"/>
    <property type="match status" value="1"/>
</dbReference>
<dbReference type="InterPro" id="IPR001247">
    <property type="entry name" value="ExoRNase_PH_dom1"/>
</dbReference>
<feature type="binding site" evidence="8">
    <location>
        <position position="489"/>
    </location>
    <ligand>
        <name>Mg(2+)</name>
        <dbReference type="ChEBI" id="CHEBI:18420"/>
    </ligand>
</feature>
<dbReference type="Pfam" id="PF03725">
    <property type="entry name" value="RNase_PH_C"/>
    <property type="match status" value="1"/>
</dbReference>
<evidence type="ECO:0000256" key="2">
    <source>
        <dbReference type="ARBA" id="ARBA00022490"/>
    </source>
</evidence>
<accession>A0A1F5ZX23</accession>
<dbReference type="CDD" id="cd02393">
    <property type="entry name" value="KH-I_PNPase"/>
    <property type="match status" value="1"/>
</dbReference>
<evidence type="ECO:0000259" key="11">
    <source>
        <dbReference type="PROSITE" id="PS50126"/>
    </source>
</evidence>
<dbReference type="InterPro" id="IPR003029">
    <property type="entry name" value="S1_domain"/>
</dbReference>
<dbReference type="AlphaFoldDB" id="A0A1F5ZX23"/>
<comment type="cofactor">
    <cofactor evidence="8">
        <name>Mg(2+)</name>
        <dbReference type="ChEBI" id="CHEBI:18420"/>
    </cofactor>
</comment>
<dbReference type="NCBIfam" id="TIGR03591">
    <property type="entry name" value="polynuc_phos"/>
    <property type="match status" value="1"/>
</dbReference>
<keyword evidence="7 8" id="KW-0694">RNA-binding</keyword>
<feature type="domain" description="S1 motif" evidence="11">
    <location>
        <begin position="625"/>
        <end position="693"/>
    </location>
</feature>
<dbReference type="InterPro" id="IPR036456">
    <property type="entry name" value="PNPase_PH_RNA-bd_sf"/>
</dbReference>
<proteinExistence type="inferred from homology"/>
<dbReference type="Gene3D" id="3.30.230.70">
    <property type="entry name" value="GHMP Kinase, N-terminal domain"/>
    <property type="match status" value="2"/>
</dbReference>
<dbReference type="InterPro" id="IPR004088">
    <property type="entry name" value="KH_dom_type_1"/>
</dbReference>
<feature type="region of interest" description="Disordered" evidence="10">
    <location>
        <begin position="694"/>
        <end position="734"/>
    </location>
</feature>
<dbReference type="InterPro" id="IPR020568">
    <property type="entry name" value="Ribosomal_Su5_D2-typ_SF"/>
</dbReference>
<dbReference type="InterPro" id="IPR012340">
    <property type="entry name" value="NA-bd_OB-fold"/>
</dbReference>
<comment type="catalytic activity">
    <reaction evidence="8">
        <text>RNA(n+1) + phosphate = RNA(n) + a ribonucleoside 5'-diphosphate</text>
        <dbReference type="Rhea" id="RHEA:22096"/>
        <dbReference type="Rhea" id="RHEA-COMP:14527"/>
        <dbReference type="Rhea" id="RHEA-COMP:17342"/>
        <dbReference type="ChEBI" id="CHEBI:43474"/>
        <dbReference type="ChEBI" id="CHEBI:57930"/>
        <dbReference type="ChEBI" id="CHEBI:140395"/>
        <dbReference type="EC" id="2.7.7.8"/>
    </reaction>
</comment>
<dbReference type="Pfam" id="PF00575">
    <property type="entry name" value="S1"/>
    <property type="match status" value="1"/>
</dbReference>
<dbReference type="SMART" id="SM00322">
    <property type="entry name" value="KH"/>
    <property type="match status" value="1"/>
</dbReference>
<protein>
    <recommendedName>
        <fullName evidence="8">Polyribonucleotide nucleotidyltransferase</fullName>
        <ecNumber evidence="8">2.7.7.8</ecNumber>
    </recommendedName>
    <alternativeName>
        <fullName evidence="8">Polynucleotide phosphorylase</fullName>
        <shortName evidence="8">PNPase</shortName>
    </alternativeName>
</protein>
<dbReference type="Proteomes" id="UP000176923">
    <property type="component" value="Unassembled WGS sequence"/>
</dbReference>
<dbReference type="InterPro" id="IPR027408">
    <property type="entry name" value="PNPase/RNase_PH_dom_sf"/>
</dbReference>
<evidence type="ECO:0000256" key="5">
    <source>
        <dbReference type="ARBA" id="ARBA00022723"/>
    </source>
</evidence>
<feature type="compositionally biased region" description="Basic and acidic residues" evidence="10">
    <location>
        <begin position="697"/>
        <end position="728"/>
    </location>
</feature>
<name>A0A1F5ZX23_9BACT</name>
<sequence length="734" mass="80503">MKLVSKSTEIGGRALTLEVGKFAEQATSAVLARYGDTMVLATVVASLAESKLDYFPLSVEYVERLYAGGRIKGSRWVKREGRPTDDAVLKGRLIDRSIRPLFDKSYHHDVQIVVTVLSVDGENDPDVLAIIAASAALSISPLPWDGPVGAVRLGYVAPKNGESGYFVNPGAKEVPFSEMDMVVSATEEKVIMLEAGMNEAEEDIVFKGIQYAKKEAQKIISLISDLTKEVGKKKIKMEKKEKNKELLDLIRNNYKDEIKQSILSRVSKEQEGDELKLLSVTISEKYEDKYESADIEKALETLFAERLRDDAISHGIRADGRKIDEIRTISCEVGLLPRTHGSAVFKRGQTQALTVATLGAPSMEQLIESPEGETAKRYMHHYSFPPYSVGETGRIGTPSRREIGHGALAERALLPVIPTEEEFPYTIRLVSEVMSSNGSTSMASTCGSTLSLMDAGVPIKRPVAGIATGLMTKSDTDYVILSDIIGIEDFSGDMDFKVAGTEKGITAIQLDVKIHGLTDKMIEETLSRAKKARLHILEKMTAVLPQPRPTLSQYAPKVAQITLPQDKIGEVIGPGGKMIRQIIAETGCTVEVDDDGKVTIMGTSPEGIEAATRWINGIIKVVQPEEVYEGIVKRILPFGAFVEILPGKEGMVHVSQMSTEYVSDPNQVVSLDQQVRVRVIEIDSQGRINLSMLFGEDAAKRPPQAREPRRDGGFRGGGDRRGNSDHRGGFRKRF</sequence>
<evidence type="ECO:0000313" key="13">
    <source>
        <dbReference type="Proteomes" id="UP000176923"/>
    </source>
</evidence>
<keyword evidence="5 8" id="KW-0479">Metal-binding</keyword>
<dbReference type="Pfam" id="PF00013">
    <property type="entry name" value="KH_1"/>
    <property type="match status" value="1"/>
</dbReference>
<keyword evidence="6 8" id="KW-0460">Magnesium</keyword>